<protein>
    <submittedName>
        <fullName evidence="8">LPXTG-motif cell wall anchor domain protein</fullName>
    </submittedName>
</protein>
<sequence>MKLKKNFSLMLAYLLLITMLPTNFLAQQVNATENGWIESCDVDGNNQCLNYQYNNLFDYIGNYGSCITYREGNITFLFSNGKIIRVNSDGTIKIVKDNPKDAYANIDDYINSCTKFQNGYICSEGGKGYFYNYGSNGGNISSIDLYTGAEQKIYDVQIPEGYGITDVRAAAGKNVAKGGTIVLKCFTQISEFTCNGFFIKIKDGKQSLIDLRGNGVEFIPRFAIDSKENIWLDCIGDIPLAKVDAKNNIEKLSVKLDGDKLNPFNELYIDKQDNIWTQTQGNNLVKISQSENGLIAKKYFNSQEPVAICTDDNGQMWVSDSYSLMKLESDKFVTKYMIYDWGQKIYDWNRTSISVIDDYHLIVIKNTSYIYINNESAKDRKPKIDNISYTKVNLKTERSKNSDGSVLIKVHESDIDDDAINVIEFANLTDTSVIETRIGVEAIKDGRGKLQFKAPGVDVLLPIKAIDFTGAGEGAYLSFKEILNKDSLLTTSKGVKKVFQFEIAIYDKDGKKIKDMHQFSNDSKAKISITLTDKELEGTDISKLSAFNYNEEAGTVENLGGVYDQQNKTFTFETPHFSKFILGESDVFKGILPQTGSSIDMNSLIALASLMIVTGLGLILRKKVKAE</sequence>
<keyword evidence="3 6" id="KW-0732">Signal</keyword>
<reference evidence="8 9" key="1">
    <citation type="submission" date="2010-08" db="EMBL/GenBank/DDBJ databases">
        <title>Complete sequence of Clostridium cellulovorans 743B.</title>
        <authorList>
            <consortium name="US DOE Joint Genome Institute"/>
            <person name="Lucas S."/>
            <person name="Copeland A."/>
            <person name="Lapidus A."/>
            <person name="Cheng J.-F."/>
            <person name="Bruce D."/>
            <person name="Goodwin L."/>
            <person name="Pitluck S."/>
            <person name="Chertkov O."/>
            <person name="Detter J.C."/>
            <person name="Han C."/>
            <person name="Tapia R."/>
            <person name="Land M."/>
            <person name="Hauser L."/>
            <person name="Chang Y.-J."/>
            <person name="Jeffries C."/>
            <person name="Kyrpides N."/>
            <person name="Ivanova N."/>
            <person name="Mikhailova N."/>
            <person name="Hemme C.L."/>
            <person name="Woyke T."/>
        </authorList>
    </citation>
    <scope>NUCLEOTIDE SEQUENCE [LARGE SCALE GENOMIC DNA]</scope>
    <source>
        <strain evidence="9">ATCC 35296 / DSM 3052 / OCM 3 / 743B</strain>
    </source>
</reference>
<evidence type="ECO:0000313" key="9">
    <source>
        <dbReference type="Proteomes" id="UP000002730"/>
    </source>
</evidence>
<feature type="transmembrane region" description="Helical" evidence="5">
    <location>
        <begin position="601"/>
        <end position="620"/>
    </location>
</feature>
<keyword evidence="4" id="KW-0572">Peptidoglycan-anchor</keyword>
<dbReference type="OrthoDB" id="2627254at2"/>
<feature type="signal peptide" evidence="6">
    <location>
        <begin position="1"/>
        <end position="26"/>
    </location>
</feature>
<accession>D9SW03</accession>
<name>D9SW03_CLOC7</name>
<evidence type="ECO:0000256" key="6">
    <source>
        <dbReference type="SAM" id="SignalP"/>
    </source>
</evidence>
<dbReference type="HOGENOM" id="CLU_435971_0_0_9"/>
<dbReference type="Gene3D" id="2.120.10.30">
    <property type="entry name" value="TolB, C-terminal domain"/>
    <property type="match status" value="1"/>
</dbReference>
<evidence type="ECO:0000256" key="2">
    <source>
        <dbReference type="ARBA" id="ARBA00022525"/>
    </source>
</evidence>
<dbReference type="NCBIfam" id="TIGR01167">
    <property type="entry name" value="LPXTG_anchor"/>
    <property type="match status" value="1"/>
</dbReference>
<dbReference type="AlphaFoldDB" id="D9SW03"/>
<dbReference type="RefSeq" id="WP_010075990.1">
    <property type="nucleotide sequence ID" value="NC_014393.1"/>
</dbReference>
<feature type="domain" description="Gram-positive cocci surface proteins LPxTG" evidence="7">
    <location>
        <begin position="592"/>
        <end position="627"/>
    </location>
</feature>
<evidence type="ECO:0000256" key="4">
    <source>
        <dbReference type="ARBA" id="ARBA00023088"/>
    </source>
</evidence>
<organism evidence="8 9">
    <name type="scientific">Clostridium cellulovorans (strain ATCC 35296 / DSM 3052 / OCM 3 / 743B)</name>
    <dbReference type="NCBI Taxonomy" id="573061"/>
    <lineage>
        <taxon>Bacteria</taxon>
        <taxon>Bacillati</taxon>
        <taxon>Bacillota</taxon>
        <taxon>Clostridia</taxon>
        <taxon>Eubacteriales</taxon>
        <taxon>Clostridiaceae</taxon>
        <taxon>Clostridium</taxon>
    </lineage>
</organism>
<keyword evidence="2" id="KW-0964">Secreted</keyword>
<evidence type="ECO:0000256" key="1">
    <source>
        <dbReference type="ARBA" id="ARBA00022512"/>
    </source>
</evidence>
<feature type="chain" id="PRO_5003128472" evidence="6">
    <location>
        <begin position="27"/>
        <end position="627"/>
    </location>
</feature>
<keyword evidence="5" id="KW-0472">Membrane</keyword>
<dbReference type="Pfam" id="PF00746">
    <property type="entry name" value="Gram_pos_anchor"/>
    <property type="match status" value="1"/>
</dbReference>
<evidence type="ECO:0000313" key="8">
    <source>
        <dbReference type="EMBL" id="ADL51147.1"/>
    </source>
</evidence>
<dbReference type="PROSITE" id="PS50847">
    <property type="entry name" value="GRAM_POS_ANCHORING"/>
    <property type="match status" value="1"/>
</dbReference>
<dbReference type="InterPro" id="IPR011042">
    <property type="entry name" value="6-blade_b-propeller_TolB-like"/>
</dbReference>
<keyword evidence="1" id="KW-0134">Cell wall</keyword>
<dbReference type="KEGG" id="ccb:Clocel_1394"/>
<keyword evidence="9" id="KW-1185">Reference proteome</keyword>
<keyword evidence="5" id="KW-0812">Transmembrane</keyword>
<dbReference type="SUPFAM" id="SSF101898">
    <property type="entry name" value="NHL repeat"/>
    <property type="match status" value="1"/>
</dbReference>
<keyword evidence="5" id="KW-1133">Transmembrane helix</keyword>
<dbReference type="EMBL" id="CP002160">
    <property type="protein sequence ID" value="ADL51147.1"/>
    <property type="molecule type" value="Genomic_DNA"/>
</dbReference>
<evidence type="ECO:0000259" key="7">
    <source>
        <dbReference type="PROSITE" id="PS50847"/>
    </source>
</evidence>
<evidence type="ECO:0000256" key="5">
    <source>
        <dbReference type="SAM" id="Phobius"/>
    </source>
</evidence>
<gene>
    <name evidence="8" type="ordered locus">Clocel_1394</name>
</gene>
<evidence type="ECO:0000256" key="3">
    <source>
        <dbReference type="ARBA" id="ARBA00022729"/>
    </source>
</evidence>
<dbReference type="Proteomes" id="UP000002730">
    <property type="component" value="Chromosome"/>
</dbReference>
<dbReference type="InterPro" id="IPR019931">
    <property type="entry name" value="LPXTG_anchor"/>
</dbReference>
<proteinExistence type="predicted"/>